<evidence type="ECO:0000313" key="3">
    <source>
        <dbReference type="Proteomes" id="UP001153076"/>
    </source>
</evidence>
<keyword evidence="3" id="KW-1185">Reference proteome</keyword>
<reference evidence="2" key="1">
    <citation type="submission" date="2022-04" db="EMBL/GenBank/DDBJ databases">
        <title>Carnegiea gigantea Genome sequencing and assembly v2.</title>
        <authorList>
            <person name="Copetti D."/>
            <person name="Sanderson M.J."/>
            <person name="Burquez A."/>
            <person name="Wojciechowski M.F."/>
        </authorList>
    </citation>
    <scope>NUCLEOTIDE SEQUENCE</scope>
    <source>
        <strain evidence="2">SGP5-SGP5p</strain>
        <tissue evidence="2">Aerial part</tissue>
    </source>
</reference>
<evidence type="ECO:0000313" key="2">
    <source>
        <dbReference type="EMBL" id="KAJ8420045.1"/>
    </source>
</evidence>
<proteinExistence type="predicted"/>
<accession>A0A9Q1GJ59</accession>
<feature type="compositionally biased region" description="Low complexity" evidence="1">
    <location>
        <begin position="82"/>
        <end position="91"/>
    </location>
</feature>
<dbReference type="EMBL" id="JAKOGI010003938">
    <property type="protein sequence ID" value="KAJ8420045.1"/>
    <property type="molecule type" value="Genomic_DNA"/>
</dbReference>
<name>A0A9Q1GJ59_9CARY</name>
<feature type="region of interest" description="Disordered" evidence="1">
    <location>
        <begin position="75"/>
        <end position="96"/>
    </location>
</feature>
<evidence type="ECO:0000256" key="1">
    <source>
        <dbReference type="SAM" id="MobiDB-lite"/>
    </source>
</evidence>
<organism evidence="2 3">
    <name type="scientific">Carnegiea gigantea</name>
    <dbReference type="NCBI Taxonomy" id="171969"/>
    <lineage>
        <taxon>Eukaryota</taxon>
        <taxon>Viridiplantae</taxon>
        <taxon>Streptophyta</taxon>
        <taxon>Embryophyta</taxon>
        <taxon>Tracheophyta</taxon>
        <taxon>Spermatophyta</taxon>
        <taxon>Magnoliopsida</taxon>
        <taxon>eudicotyledons</taxon>
        <taxon>Gunneridae</taxon>
        <taxon>Pentapetalae</taxon>
        <taxon>Caryophyllales</taxon>
        <taxon>Cactineae</taxon>
        <taxon>Cactaceae</taxon>
        <taxon>Cactoideae</taxon>
        <taxon>Echinocereeae</taxon>
        <taxon>Carnegiea</taxon>
    </lineage>
</organism>
<dbReference type="OrthoDB" id="630188at2759"/>
<gene>
    <name evidence="2" type="ORF">Cgig2_010250</name>
</gene>
<comment type="caution">
    <text evidence="2">The sequence shown here is derived from an EMBL/GenBank/DDBJ whole genome shotgun (WGS) entry which is preliminary data.</text>
</comment>
<dbReference type="Proteomes" id="UP001153076">
    <property type="component" value="Unassembled WGS sequence"/>
</dbReference>
<protein>
    <submittedName>
        <fullName evidence="2">Uncharacterized protein</fullName>
    </submittedName>
</protein>
<sequence length="156" mass="17667">MVNGKKEGLLVWPKGGKDEGYLIWRWKPKNCDLPRELVAMDIEGQGNQIHANENLNSISIITTLDALIEVDKKRSTNPPTPIVSSTPSTHTGGSGSRIGNHKCKFDYLADLRLGFSDSLMDLMRDAISRFRRLLRLWLLLLAQIWRPSRIAFLLLL</sequence>
<dbReference type="AlphaFoldDB" id="A0A9Q1GJ59"/>